<proteinExistence type="predicted"/>
<sequence>MRVLSALSGSGRRLTGRDFAATCRSSTGRICCRATWTSRLRASQRCCWEHRPAGCPTSKIEVRLLTSHGSDLSVAPPLTENFVHGEPISATPRDTTERATA</sequence>
<dbReference type="Proteomes" id="UP000324222">
    <property type="component" value="Unassembled WGS sequence"/>
</dbReference>
<dbReference type="EMBL" id="VSRR010135062">
    <property type="protein sequence ID" value="MPD03182.1"/>
    <property type="molecule type" value="Genomic_DNA"/>
</dbReference>
<gene>
    <name evidence="2" type="ORF">E2C01_098807</name>
</gene>
<evidence type="ECO:0000313" key="2">
    <source>
        <dbReference type="EMBL" id="MPD03182.1"/>
    </source>
</evidence>
<accession>A0A5B7JYQ8</accession>
<evidence type="ECO:0000256" key="1">
    <source>
        <dbReference type="SAM" id="MobiDB-lite"/>
    </source>
</evidence>
<dbReference type="AlphaFoldDB" id="A0A5B7JYQ8"/>
<keyword evidence="3" id="KW-1185">Reference proteome</keyword>
<organism evidence="2 3">
    <name type="scientific">Portunus trituberculatus</name>
    <name type="common">Swimming crab</name>
    <name type="synonym">Neptunus trituberculatus</name>
    <dbReference type="NCBI Taxonomy" id="210409"/>
    <lineage>
        <taxon>Eukaryota</taxon>
        <taxon>Metazoa</taxon>
        <taxon>Ecdysozoa</taxon>
        <taxon>Arthropoda</taxon>
        <taxon>Crustacea</taxon>
        <taxon>Multicrustacea</taxon>
        <taxon>Malacostraca</taxon>
        <taxon>Eumalacostraca</taxon>
        <taxon>Eucarida</taxon>
        <taxon>Decapoda</taxon>
        <taxon>Pleocyemata</taxon>
        <taxon>Brachyura</taxon>
        <taxon>Eubrachyura</taxon>
        <taxon>Portunoidea</taxon>
        <taxon>Portunidae</taxon>
        <taxon>Portuninae</taxon>
        <taxon>Portunus</taxon>
    </lineage>
</organism>
<evidence type="ECO:0000313" key="3">
    <source>
        <dbReference type="Proteomes" id="UP000324222"/>
    </source>
</evidence>
<protein>
    <submittedName>
        <fullName evidence="2">Uncharacterized protein</fullName>
    </submittedName>
</protein>
<name>A0A5B7JYQ8_PORTR</name>
<feature type="region of interest" description="Disordered" evidence="1">
    <location>
        <begin position="76"/>
        <end position="101"/>
    </location>
</feature>
<comment type="caution">
    <text evidence="2">The sequence shown here is derived from an EMBL/GenBank/DDBJ whole genome shotgun (WGS) entry which is preliminary data.</text>
</comment>
<reference evidence="2 3" key="1">
    <citation type="submission" date="2019-05" db="EMBL/GenBank/DDBJ databases">
        <title>Another draft genome of Portunus trituberculatus and its Hox gene families provides insights of decapod evolution.</title>
        <authorList>
            <person name="Jeong J.-H."/>
            <person name="Song I."/>
            <person name="Kim S."/>
            <person name="Choi T."/>
            <person name="Kim D."/>
            <person name="Ryu S."/>
            <person name="Kim W."/>
        </authorList>
    </citation>
    <scope>NUCLEOTIDE SEQUENCE [LARGE SCALE GENOMIC DNA]</scope>
    <source>
        <tissue evidence="2">Muscle</tissue>
    </source>
</reference>